<accession>A0A4Z2IF02</accession>
<reference evidence="2 3" key="1">
    <citation type="submission" date="2019-03" db="EMBL/GenBank/DDBJ databases">
        <title>First draft genome of Liparis tanakae, snailfish: a comprehensive survey of snailfish specific genes.</title>
        <authorList>
            <person name="Kim W."/>
            <person name="Song I."/>
            <person name="Jeong J.-H."/>
            <person name="Kim D."/>
            <person name="Kim S."/>
            <person name="Ryu S."/>
            <person name="Song J.Y."/>
            <person name="Lee S.K."/>
        </authorList>
    </citation>
    <scope>NUCLEOTIDE SEQUENCE [LARGE SCALE GENOMIC DNA]</scope>
    <source>
        <tissue evidence="2">Muscle</tissue>
    </source>
</reference>
<name>A0A4Z2IF02_9TELE</name>
<dbReference type="EMBL" id="SRLO01000093">
    <property type="protein sequence ID" value="TNN76427.1"/>
    <property type="molecule type" value="Genomic_DNA"/>
</dbReference>
<sequence>MEFWSENKGNGKEHPARRSKTRLTRNKIAKANCVIFTAPPPLPRGSLAFLRPPANCHVTVKRLQKCQQSH</sequence>
<evidence type="ECO:0000313" key="2">
    <source>
        <dbReference type="EMBL" id="TNN76427.1"/>
    </source>
</evidence>
<protein>
    <submittedName>
        <fullName evidence="2">Uncharacterized protein</fullName>
    </submittedName>
</protein>
<proteinExistence type="predicted"/>
<gene>
    <name evidence="2" type="ORF">EYF80_013292</name>
</gene>
<evidence type="ECO:0000313" key="3">
    <source>
        <dbReference type="Proteomes" id="UP000314294"/>
    </source>
</evidence>
<feature type="region of interest" description="Disordered" evidence="1">
    <location>
        <begin position="1"/>
        <end position="23"/>
    </location>
</feature>
<evidence type="ECO:0000256" key="1">
    <source>
        <dbReference type="SAM" id="MobiDB-lite"/>
    </source>
</evidence>
<organism evidence="2 3">
    <name type="scientific">Liparis tanakae</name>
    <name type="common">Tanaka's snailfish</name>
    <dbReference type="NCBI Taxonomy" id="230148"/>
    <lineage>
        <taxon>Eukaryota</taxon>
        <taxon>Metazoa</taxon>
        <taxon>Chordata</taxon>
        <taxon>Craniata</taxon>
        <taxon>Vertebrata</taxon>
        <taxon>Euteleostomi</taxon>
        <taxon>Actinopterygii</taxon>
        <taxon>Neopterygii</taxon>
        <taxon>Teleostei</taxon>
        <taxon>Neoteleostei</taxon>
        <taxon>Acanthomorphata</taxon>
        <taxon>Eupercaria</taxon>
        <taxon>Perciformes</taxon>
        <taxon>Cottioidei</taxon>
        <taxon>Cottales</taxon>
        <taxon>Liparidae</taxon>
        <taxon>Liparis</taxon>
    </lineage>
</organism>
<keyword evidence="3" id="KW-1185">Reference proteome</keyword>
<dbReference type="AlphaFoldDB" id="A0A4Z2IF02"/>
<dbReference type="Proteomes" id="UP000314294">
    <property type="component" value="Unassembled WGS sequence"/>
</dbReference>
<comment type="caution">
    <text evidence="2">The sequence shown here is derived from an EMBL/GenBank/DDBJ whole genome shotgun (WGS) entry which is preliminary data.</text>
</comment>